<dbReference type="InterPro" id="IPR037171">
    <property type="entry name" value="NagB/RpiA_transferase-like"/>
</dbReference>
<evidence type="ECO:0000256" key="2">
    <source>
        <dbReference type="ARBA" id="ARBA00023015"/>
    </source>
</evidence>
<protein>
    <submittedName>
        <fullName evidence="6">Sugar-binding transcriptional regulator</fullName>
    </submittedName>
</protein>
<dbReference type="AlphaFoldDB" id="A0A533I4J8"/>
<dbReference type="Gene3D" id="3.40.50.1360">
    <property type="match status" value="1"/>
</dbReference>
<keyword evidence="2" id="KW-0805">Transcription regulation</keyword>
<dbReference type="Gene3D" id="1.10.10.10">
    <property type="entry name" value="Winged helix-like DNA-binding domain superfamily/Winged helix DNA-binding domain"/>
    <property type="match status" value="1"/>
</dbReference>
<reference evidence="6 7" key="1">
    <citation type="journal article" date="2017" name="Nat. Commun.">
        <title>In situ click chemistry generation of cyclooxygenase-2 inhibitors.</title>
        <authorList>
            <person name="Bhardwaj A."/>
            <person name="Kaur J."/>
            <person name="Wuest M."/>
            <person name="Wuest F."/>
        </authorList>
    </citation>
    <scope>NUCLEOTIDE SEQUENCE [LARGE SCALE GENOMIC DNA]</scope>
    <source>
        <strain evidence="6">S2_012_000_R3_94</strain>
    </source>
</reference>
<dbReference type="CDD" id="cd00093">
    <property type="entry name" value="HTH_XRE"/>
    <property type="match status" value="1"/>
</dbReference>
<dbReference type="GO" id="GO:0003677">
    <property type="term" value="F:DNA binding"/>
    <property type="evidence" value="ECO:0007669"/>
    <property type="project" value="UniProtKB-KW"/>
</dbReference>
<evidence type="ECO:0000313" key="7">
    <source>
        <dbReference type="Proteomes" id="UP000315344"/>
    </source>
</evidence>
<dbReference type="InterPro" id="IPR000835">
    <property type="entry name" value="HTH_MarR-typ"/>
</dbReference>
<evidence type="ECO:0000313" key="6">
    <source>
        <dbReference type="EMBL" id="TKW64910.1"/>
    </source>
</evidence>
<organism evidence="6 7">
    <name type="scientific">Paracoccus denitrificans</name>
    <dbReference type="NCBI Taxonomy" id="266"/>
    <lineage>
        <taxon>Bacteria</taxon>
        <taxon>Pseudomonadati</taxon>
        <taxon>Pseudomonadota</taxon>
        <taxon>Alphaproteobacteria</taxon>
        <taxon>Rhodobacterales</taxon>
        <taxon>Paracoccaceae</taxon>
        <taxon>Paracoccus</taxon>
    </lineage>
</organism>
<dbReference type="PANTHER" id="PTHR34294">
    <property type="entry name" value="TRANSCRIPTIONAL REGULATOR-RELATED"/>
    <property type="match status" value="1"/>
</dbReference>
<dbReference type="Pfam" id="PF12802">
    <property type="entry name" value="MarR_2"/>
    <property type="match status" value="1"/>
</dbReference>
<dbReference type="PROSITE" id="PS50943">
    <property type="entry name" value="HTH_CROC1"/>
    <property type="match status" value="1"/>
</dbReference>
<evidence type="ECO:0000259" key="5">
    <source>
        <dbReference type="PROSITE" id="PS50943"/>
    </source>
</evidence>
<comment type="caution">
    <text evidence="6">The sequence shown here is derived from an EMBL/GenBank/DDBJ whole genome shotgun (WGS) entry which is preliminary data.</text>
</comment>
<dbReference type="Pfam" id="PF04198">
    <property type="entry name" value="Sugar-bind"/>
    <property type="match status" value="1"/>
</dbReference>
<feature type="domain" description="HTH cro/C1-type" evidence="5">
    <location>
        <begin position="30"/>
        <end position="89"/>
    </location>
</feature>
<evidence type="ECO:0000256" key="3">
    <source>
        <dbReference type="ARBA" id="ARBA00023125"/>
    </source>
</evidence>
<dbReference type="PANTHER" id="PTHR34294:SF1">
    <property type="entry name" value="TRANSCRIPTIONAL REGULATOR LSRR"/>
    <property type="match status" value="1"/>
</dbReference>
<comment type="similarity">
    <text evidence="1">Belongs to the SorC transcriptional regulatory family.</text>
</comment>
<keyword evidence="3" id="KW-0238">DNA-binding</keyword>
<dbReference type="GO" id="GO:0030246">
    <property type="term" value="F:carbohydrate binding"/>
    <property type="evidence" value="ECO:0007669"/>
    <property type="project" value="InterPro"/>
</dbReference>
<dbReference type="EMBL" id="VAFL01000018">
    <property type="protein sequence ID" value="TKW64910.1"/>
    <property type="molecule type" value="Genomic_DNA"/>
</dbReference>
<dbReference type="InterPro" id="IPR036388">
    <property type="entry name" value="WH-like_DNA-bd_sf"/>
</dbReference>
<evidence type="ECO:0000256" key="1">
    <source>
        <dbReference type="ARBA" id="ARBA00010466"/>
    </source>
</evidence>
<sequence length="324" mass="34716">MSQISKRRTMGQISGENAVTEVAWLYYNDGLNQKDIAEALGISRATVVNYLQEARENGLIRITLAAPAFTTHRLAVELCQRFGLTAAYVVPDEGTTQEDQFMRVVRGAALWLPDLLGPGDNLGVAWGRTVFDLAEALEPHEIADMTVLQLVGSMATPYGFTAEACSTRLAQRLGARCLNLHAPAILSSVELAGALRAEPIIARQLAEIEKLNKLLFSVGTILPDSHIMSAGLATLDDLDHYIRNGAAGVICGRFVDTDGRAIPGPMEDRMIGIPLEHLTRLPMGVLVTPGHDKVAATMAAIRGGYVTHLVTGTTVAEALLAAPL</sequence>
<keyword evidence="4" id="KW-0804">Transcription</keyword>
<dbReference type="InterPro" id="IPR007324">
    <property type="entry name" value="Sugar-bd_dom_put"/>
</dbReference>
<dbReference type="InterPro" id="IPR009057">
    <property type="entry name" value="Homeodomain-like_sf"/>
</dbReference>
<accession>A0A533I4J8</accession>
<dbReference type="InterPro" id="IPR051054">
    <property type="entry name" value="SorC_transcr_regulators"/>
</dbReference>
<dbReference type="Proteomes" id="UP000315344">
    <property type="component" value="Unassembled WGS sequence"/>
</dbReference>
<gene>
    <name evidence="6" type="ORF">DI616_16895</name>
</gene>
<dbReference type="InterPro" id="IPR001387">
    <property type="entry name" value="Cro/C1-type_HTH"/>
</dbReference>
<dbReference type="SUPFAM" id="SSF100950">
    <property type="entry name" value="NagB/RpiA/CoA transferase-like"/>
    <property type="match status" value="1"/>
</dbReference>
<name>A0A533I4J8_PARDE</name>
<dbReference type="SUPFAM" id="SSF46689">
    <property type="entry name" value="Homeodomain-like"/>
    <property type="match status" value="1"/>
</dbReference>
<evidence type="ECO:0000256" key="4">
    <source>
        <dbReference type="ARBA" id="ARBA00023163"/>
    </source>
</evidence>
<proteinExistence type="inferred from homology"/>